<evidence type="ECO:0000256" key="2">
    <source>
        <dbReference type="ARBA" id="ARBA00022723"/>
    </source>
</evidence>
<evidence type="ECO:0000313" key="13">
    <source>
        <dbReference type="EMBL" id="SCW00557.1"/>
    </source>
</evidence>
<dbReference type="EMBL" id="LT598485">
    <property type="protein sequence ID" value="SCW00557.1"/>
    <property type="molecule type" value="Genomic_DNA"/>
</dbReference>
<comment type="caution">
    <text evidence="11">Lacks conserved residue(s) required for the propagation of feature annotation.</text>
</comment>
<dbReference type="InterPro" id="IPR048749">
    <property type="entry name" value="SLX1_C"/>
</dbReference>
<evidence type="ECO:0000259" key="12">
    <source>
        <dbReference type="PROSITE" id="PS50164"/>
    </source>
</evidence>
<keyword evidence="2" id="KW-0479">Metal-binding</keyword>
<dbReference type="InterPro" id="IPR000305">
    <property type="entry name" value="GIY-YIG_endonuc"/>
</dbReference>
<comment type="function">
    <text evidence="11">Catalytic subunit of the SLX1-SLX4 structure-specific endonuclease that resolves DNA secondary structures generated during DNA repair and recombination. Has endonuclease activity towards branched DNA substrates, introducing single-strand cuts in duplex DNA close to junctions with ss-DNA.</text>
</comment>
<dbReference type="InterPro" id="IPR013083">
    <property type="entry name" value="Znf_RING/FYVE/PHD"/>
</dbReference>
<feature type="domain" description="GIY-YIG" evidence="12">
    <location>
        <begin position="12"/>
        <end position="95"/>
    </location>
</feature>
<comment type="cofactor">
    <cofactor evidence="11">
        <name>a divalent metal cation</name>
        <dbReference type="ChEBI" id="CHEBI:60240"/>
    </cofactor>
</comment>
<accession>A0A1G4M9N5</accession>
<proteinExistence type="inferred from homology"/>
<dbReference type="PROSITE" id="PS50164">
    <property type="entry name" value="GIY_YIG"/>
    <property type="match status" value="1"/>
</dbReference>
<comment type="subunit">
    <text evidence="11">Forms a heterodimer with SLX4.</text>
</comment>
<dbReference type="InterPro" id="IPR050381">
    <property type="entry name" value="SLX1_endonuclease"/>
</dbReference>
<sequence length="307" mass="35856">MDKETAPHKIPDFYCCYLLRSIPKPQSFYIGSTPNPVRRLRQHNGVLTNGSAYRTKREGARPWEMAMCVHGFTSKIAALQFEHAWQHSYHTHYIRDEDRIVKKKAAGRTFHHKLGNVRLLLNNPYFRYMDLTVHMFSLDALKIWEEDKFVLGGDINISISENSIQGTQSSDSDIIEEYSSNNMRLVEELYKSILKEHKLLMEYMLNRLFEGETKCQICRQTFNYVEETMRPLVAFCLNIDCNFSSHLACLHRVFLDDDRITKGVHILTPMLGGCPFCERHMPWPKIAKFSTHARSEFELGDSQRKKI</sequence>
<dbReference type="PANTHER" id="PTHR20208">
    <property type="entry name" value="STRUCTURE-SPECIFIC ENDONUCLEASE SUBUNIT SLX1"/>
    <property type="match status" value="1"/>
</dbReference>
<dbReference type="Gene3D" id="3.40.1440.10">
    <property type="entry name" value="GIY-YIG endonuclease"/>
    <property type="match status" value="1"/>
</dbReference>
<protein>
    <submittedName>
        <fullName evidence="13">LAFE_0C06832g1_1</fullName>
    </submittedName>
</protein>
<keyword evidence="6 11" id="KW-0378">Hydrolase</keyword>
<dbReference type="InterPro" id="IPR035901">
    <property type="entry name" value="GIY-YIG_endonuc_sf"/>
</dbReference>
<dbReference type="SUPFAM" id="SSF82771">
    <property type="entry name" value="GIY-YIG endonuclease"/>
    <property type="match status" value="1"/>
</dbReference>
<dbReference type="GO" id="GO:0008821">
    <property type="term" value="F:crossover junction DNA endonuclease activity"/>
    <property type="evidence" value="ECO:0007669"/>
    <property type="project" value="TreeGrafter"/>
</dbReference>
<reference evidence="13 14" key="1">
    <citation type="submission" date="2016-03" db="EMBL/GenBank/DDBJ databases">
        <authorList>
            <person name="Devillers H."/>
        </authorList>
    </citation>
    <scope>NUCLEOTIDE SEQUENCE [LARGE SCALE GENOMIC DNA]</scope>
    <source>
        <strain evidence="13">CBS 6772</strain>
    </source>
</reference>
<keyword evidence="5" id="KW-0863">Zinc-finger</keyword>
<dbReference type="GO" id="GO:0008270">
    <property type="term" value="F:zinc ion binding"/>
    <property type="evidence" value="ECO:0007669"/>
    <property type="project" value="UniProtKB-KW"/>
</dbReference>
<dbReference type="AlphaFoldDB" id="A0A1G4M9N5"/>
<evidence type="ECO:0000256" key="11">
    <source>
        <dbReference type="HAMAP-Rule" id="MF_03100"/>
    </source>
</evidence>
<evidence type="ECO:0000256" key="7">
    <source>
        <dbReference type="ARBA" id="ARBA00022833"/>
    </source>
</evidence>
<evidence type="ECO:0000256" key="3">
    <source>
        <dbReference type="ARBA" id="ARBA00022759"/>
    </source>
</evidence>
<evidence type="ECO:0000256" key="5">
    <source>
        <dbReference type="ARBA" id="ARBA00022771"/>
    </source>
</evidence>
<keyword evidence="4 11" id="KW-0227">DNA damage</keyword>
<dbReference type="CDD" id="cd10455">
    <property type="entry name" value="GIY-YIG_SLX1"/>
    <property type="match status" value="1"/>
</dbReference>
<dbReference type="GO" id="GO:0017108">
    <property type="term" value="F:5'-flap endonuclease activity"/>
    <property type="evidence" value="ECO:0007669"/>
    <property type="project" value="InterPro"/>
</dbReference>
<dbReference type="GO" id="GO:0000724">
    <property type="term" value="P:double-strand break repair via homologous recombination"/>
    <property type="evidence" value="ECO:0007669"/>
    <property type="project" value="TreeGrafter"/>
</dbReference>
<dbReference type="OrthoDB" id="24645at2759"/>
<evidence type="ECO:0000256" key="9">
    <source>
        <dbReference type="ARBA" id="ARBA00023204"/>
    </source>
</evidence>
<dbReference type="OMA" id="INPREER"/>
<evidence type="ECO:0000256" key="4">
    <source>
        <dbReference type="ARBA" id="ARBA00022763"/>
    </source>
</evidence>
<keyword evidence="3 11" id="KW-0255">Endonuclease</keyword>
<gene>
    <name evidence="13" type="ORF">LAFE_0C06832G</name>
</gene>
<keyword evidence="14" id="KW-1185">Reference proteome</keyword>
<comment type="subcellular location">
    <subcellularLocation>
        <location evidence="11">Nucleus</location>
    </subcellularLocation>
</comment>
<dbReference type="FunFam" id="3.40.1440.10:FF:000006">
    <property type="entry name" value="Structure-specific endonuclease subunit SLX1"/>
    <property type="match status" value="1"/>
</dbReference>
<evidence type="ECO:0000256" key="8">
    <source>
        <dbReference type="ARBA" id="ARBA00023172"/>
    </source>
</evidence>
<keyword evidence="1 11" id="KW-0540">Nuclease</keyword>
<dbReference type="SMART" id="SM00465">
    <property type="entry name" value="GIYc"/>
    <property type="match status" value="1"/>
</dbReference>
<comment type="similarity">
    <text evidence="11">Belongs to the SLX1 family.</text>
</comment>
<name>A0A1G4M9N5_LACFM</name>
<organism evidence="13 14">
    <name type="scientific">Lachancea fermentati</name>
    <name type="common">Zygosaccharomyces fermentati</name>
    <dbReference type="NCBI Taxonomy" id="4955"/>
    <lineage>
        <taxon>Eukaryota</taxon>
        <taxon>Fungi</taxon>
        <taxon>Dikarya</taxon>
        <taxon>Ascomycota</taxon>
        <taxon>Saccharomycotina</taxon>
        <taxon>Saccharomycetes</taxon>
        <taxon>Saccharomycetales</taxon>
        <taxon>Saccharomycetaceae</taxon>
        <taxon>Lachancea</taxon>
    </lineage>
</organism>
<evidence type="ECO:0000256" key="10">
    <source>
        <dbReference type="ARBA" id="ARBA00023242"/>
    </source>
</evidence>
<keyword evidence="8 11" id="KW-0233">DNA recombination</keyword>
<keyword evidence="9 11" id="KW-0234">DNA repair</keyword>
<keyword evidence="7" id="KW-0862">Zinc</keyword>
<evidence type="ECO:0000256" key="1">
    <source>
        <dbReference type="ARBA" id="ARBA00022722"/>
    </source>
</evidence>
<dbReference type="PANTHER" id="PTHR20208:SF10">
    <property type="entry name" value="STRUCTURE-SPECIFIC ENDONUCLEASE SUBUNIT SLX1"/>
    <property type="match status" value="1"/>
</dbReference>
<dbReference type="STRING" id="4955.A0A1G4M9N5"/>
<dbReference type="GO" id="GO:0033557">
    <property type="term" value="C:Slx1-Slx4 complex"/>
    <property type="evidence" value="ECO:0007669"/>
    <property type="project" value="UniProtKB-UniRule"/>
</dbReference>
<dbReference type="Gene3D" id="3.30.40.10">
    <property type="entry name" value="Zinc/RING finger domain, C3HC4 (zinc finger)"/>
    <property type="match status" value="1"/>
</dbReference>
<evidence type="ECO:0000256" key="6">
    <source>
        <dbReference type="ARBA" id="ARBA00022801"/>
    </source>
</evidence>
<keyword evidence="10 11" id="KW-0539">Nucleus</keyword>
<dbReference type="HAMAP" id="MF_03100">
    <property type="entry name" value="Endonuc_su_Slx1"/>
    <property type="match status" value="1"/>
</dbReference>
<dbReference type="InterPro" id="IPR027520">
    <property type="entry name" value="Slx1"/>
</dbReference>
<dbReference type="Proteomes" id="UP000190831">
    <property type="component" value="Chromosome C"/>
</dbReference>
<dbReference type="Pfam" id="PF21202">
    <property type="entry name" value="SLX1_C"/>
    <property type="match status" value="1"/>
</dbReference>
<dbReference type="Pfam" id="PF01541">
    <property type="entry name" value="GIY-YIG"/>
    <property type="match status" value="1"/>
</dbReference>
<evidence type="ECO:0000313" key="14">
    <source>
        <dbReference type="Proteomes" id="UP000190831"/>
    </source>
</evidence>